<proteinExistence type="inferred from homology"/>
<keyword evidence="2" id="KW-0843">Virulence</keyword>
<organism evidence="6 7">
    <name type="scientific">Fusarium austroamericanum</name>
    <dbReference type="NCBI Taxonomy" id="282268"/>
    <lineage>
        <taxon>Eukaryota</taxon>
        <taxon>Fungi</taxon>
        <taxon>Dikarya</taxon>
        <taxon>Ascomycota</taxon>
        <taxon>Pezizomycotina</taxon>
        <taxon>Sordariomycetes</taxon>
        <taxon>Hypocreomycetidae</taxon>
        <taxon>Hypocreales</taxon>
        <taxon>Nectriaceae</taxon>
        <taxon>Fusarium</taxon>
    </lineage>
</organism>
<sequence length="341" mass="37000">MRVHTFISCLSFLDSLSSAASSRENSTRLGPFNRSKVQNSTEHELDLGTTPIAPYGEKQTTEEWATPLVNRCPRPCSVIGSNATQWTHIHSPQDLEEYDAPLLFDMNVQTETVEIIRVCALGGAGSSNPSKAEAHLRARRRHTKRVEKDEKPSNGQSVHGLKQHIKTSCGTTILFSKACSAIVGLYISADMGSLAGAVLLERYNKAANLIQVKDEDTCTTLTVHCNIRGADFVKHNPQKNLCATLTPGQWVCCSSGTLPDKTPAAGADVASIITVKDIEAYNKNSWAWSGCNRLQLGQVIFFGKGNTPMPSLVEDVACRPQKPGTKKPSGSFDGCDLVKLN</sequence>
<comment type="caution">
    <text evidence="6">The sequence shown here is derived from an EMBL/GenBank/DDBJ whole genome shotgun (WGS) entry which is preliminary data.</text>
</comment>
<dbReference type="GO" id="GO:0008061">
    <property type="term" value="F:chitin binding"/>
    <property type="evidence" value="ECO:0007669"/>
    <property type="project" value="UniProtKB-KW"/>
</dbReference>
<comment type="similarity">
    <text evidence="3">Belongs to the secreted LysM effector family.</text>
</comment>
<dbReference type="InterPro" id="IPR053214">
    <property type="entry name" value="LysM12-like"/>
</dbReference>
<dbReference type="InterPro" id="IPR036779">
    <property type="entry name" value="LysM_dom_sf"/>
</dbReference>
<name>A0AAN6HFQ3_FUSAU</name>
<evidence type="ECO:0000256" key="5">
    <source>
        <dbReference type="SAM" id="SignalP"/>
    </source>
</evidence>
<dbReference type="PANTHER" id="PTHR47700:SF2">
    <property type="entry name" value="CHITINASE"/>
    <property type="match status" value="1"/>
</dbReference>
<keyword evidence="1" id="KW-0147">Chitin-binding</keyword>
<evidence type="ECO:0008006" key="8">
    <source>
        <dbReference type="Google" id="ProtNLM"/>
    </source>
</evidence>
<evidence type="ECO:0000256" key="1">
    <source>
        <dbReference type="ARBA" id="ARBA00022669"/>
    </source>
</evidence>
<evidence type="ECO:0000256" key="4">
    <source>
        <dbReference type="SAM" id="MobiDB-lite"/>
    </source>
</evidence>
<dbReference type="PANTHER" id="PTHR47700">
    <property type="entry name" value="V CHITINASE, PUTATIVE (AFU_ORTHOLOGUE AFUA_6G13720)-RELATED"/>
    <property type="match status" value="1"/>
</dbReference>
<feature type="region of interest" description="Disordered" evidence="4">
    <location>
        <begin position="23"/>
        <end position="54"/>
    </location>
</feature>
<accession>A0AAN6HFQ3</accession>
<dbReference type="Proteomes" id="UP000537989">
    <property type="component" value="Unassembled WGS sequence"/>
</dbReference>
<dbReference type="EMBL" id="JAAMOD010000133">
    <property type="protein sequence ID" value="KAF5238968.1"/>
    <property type="molecule type" value="Genomic_DNA"/>
</dbReference>
<dbReference type="AlphaFoldDB" id="A0AAN6HFQ3"/>
<evidence type="ECO:0000256" key="3">
    <source>
        <dbReference type="ARBA" id="ARBA00044955"/>
    </source>
</evidence>
<evidence type="ECO:0000313" key="6">
    <source>
        <dbReference type="EMBL" id="KAF5238968.1"/>
    </source>
</evidence>
<keyword evidence="5" id="KW-0732">Signal</keyword>
<dbReference type="Gene3D" id="3.10.350.10">
    <property type="entry name" value="LysM domain"/>
    <property type="match status" value="1"/>
</dbReference>
<feature type="region of interest" description="Disordered" evidence="4">
    <location>
        <begin position="139"/>
        <end position="160"/>
    </location>
</feature>
<evidence type="ECO:0000256" key="2">
    <source>
        <dbReference type="ARBA" id="ARBA00023026"/>
    </source>
</evidence>
<evidence type="ECO:0000313" key="7">
    <source>
        <dbReference type="Proteomes" id="UP000537989"/>
    </source>
</evidence>
<feature type="chain" id="PRO_5043001327" description="LysM domain-containing protein" evidence="5">
    <location>
        <begin position="20"/>
        <end position="341"/>
    </location>
</feature>
<reference evidence="6 7" key="1">
    <citation type="submission" date="2020-02" db="EMBL/GenBank/DDBJ databases">
        <title>Identification and distribution of gene clusters putatively required for synthesis of sphingolipid metabolism inhibitors in phylogenetically diverse species of the filamentous fungus Fusarium.</title>
        <authorList>
            <person name="Kim H.-S."/>
            <person name="Busman M."/>
            <person name="Brown D.W."/>
            <person name="Divon H."/>
            <person name="Uhlig S."/>
            <person name="Proctor R.H."/>
        </authorList>
    </citation>
    <scope>NUCLEOTIDE SEQUENCE [LARGE SCALE GENOMIC DNA]</scope>
    <source>
        <strain evidence="6 7">NRRL 2903</strain>
    </source>
</reference>
<protein>
    <recommendedName>
        <fullName evidence="8">LysM domain-containing protein</fullName>
    </recommendedName>
</protein>
<keyword evidence="7" id="KW-1185">Reference proteome</keyword>
<gene>
    <name evidence="6" type="ORF">FAUST_5208</name>
</gene>
<feature type="signal peptide" evidence="5">
    <location>
        <begin position="1"/>
        <end position="19"/>
    </location>
</feature>